<dbReference type="Gene3D" id="3.30.1460.10">
    <property type="match status" value="1"/>
</dbReference>
<dbReference type="InterPro" id="IPR018747">
    <property type="entry name" value="DUF2299"/>
</dbReference>
<dbReference type="EMBL" id="BARU01005449">
    <property type="protein sequence ID" value="GAH36536.1"/>
    <property type="molecule type" value="Genomic_DNA"/>
</dbReference>
<name>X1ET44_9ZZZZ</name>
<reference evidence="1" key="1">
    <citation type="journal article" date="2014" name="Front. Microbiol.">
        <title>High frequency of phylogenetically diverse reductive dehalogenase-homologous genes in deep subseafloor sedimentary metagenomes.</title>
        <authorList>
            <person name="Kawai M."/>
            <person name="Futagami T."/>
            <person name="Toyoda A."/>
            <person name="Takaki Y."/>
            <person name="Nishi S."/>
            <person name="Hori S."/>
            <person name="Arai W."/>
            <person name="Tsubouchi T."/>
            <person name="Morono Y."/>
            <person name="Uchiyama I."/>
            <person name="Ito T."/>
            <person name="Fujiyama A."/>
            <person name="Inagaki F."/>
            <person name="Takami H."/>
        </authorList>
    </citation>
    <scope>NUCLEOTIDE SEQUENCE</scope>
    <source>
        <strain evidence="1">Expedition CK06-06</strain>
    </source>
</reference>
<evidence type="ECO:0000313" key="1">
    <source>
        <dbReference type="EMBL" id="GAH36536.1"/>
    </source>
</evidence>
<organism evidence="1">
    <name type="scientific">marine sediment metagenome</name>
    <dbReference type="NCBI Taxonomy" id="412755"/>
    <lineage>
        <taxon>unclassified sequences</taxon>
        <taxon>metagenomes</taxon>
        <taxon>ecological metagenomes</taxon>
    </lineage>
</organism>
<comment type="caution">
    <text evidence="1">The sequence shown here is derived from an EMBL/GenBank/DDBJ whole genome shotgun (WGS) entry which is preliminary data.</text>
</comment>
<evidence type="ECO:0008006" key="2">
    <source>
        <dbReference type="Google" id="ProtNLM"/>
    </source>
</evidence>
<proteinExistence type="predicted"/>
<accession>X1ET44</accession>
<sequence length="173" mass="20229">MSEIKIESTIRDYLLEEGLLRKKIKDPKLEFGFQFAFPPGQGGHIMAVFKPKNKDLIIVSSGTQISDQHINALNLLKNNKKLHYFMDLRKFFLLKDVFFRIDVNHYRYEISDQKFLKEDGTISKNSIFKSIRKVFNCAAYSNIILAQYCSGQIKEEDLYKSKDFSETDFSLYS</sequence>
<protein>
    <recommendedName>
        <fullName evidence="2">DUF2299 domain-containing protein</fullName>
    </recommendedName>
</protein>
<gene>
    <name evidence="1" type="ORF">S03H2_10613</name>
</gene>
<dbReference type="Pfam" id="PF10061">
    <property type="entry name" value="DUF2299"/>
    <property type="match status" value="1"/>
</dbReference>
<dbReference type="AlphaFoldDB" id="X1ET44"/>